<comment type="caution">
    <text evidence="1">The sequence shown here is derived from an EMBL/GenBank/DDBJ whole genome shotgun (WGS) entry which is preliminary data.</text>
</comment>
<accession>A0A811G385</accession>
<gene>
    <name evidence="1" type="ORF">CIP107547_01106</name>
</gene>
<evidence type="ECO:0000313" key="2">
    <source>
        <dbReference type="Proteomes" id="UP000480222"/>
    </source>
</evidence>
<name>A0A811G385_CORDP</name>
<sequence>MHKGTIYGALCLSTLLAACSPPHQVDTATKVVTAQSFSVTTSTTSPPSRSTPEIPGFIDCLGPAMVKPTSITMDCASHHATIQEIKWTKWTEQAAYGTGRIKEKGSAPRTVSIVLSRPVQGVGGTVFIDVSVDGEALSL</sequence>
<dbReference type="AlphaFoldDB" id="A0A811G385"/>
<protein>
    <recommendedName>
        <fullName evidence="3">Secreted protein</fullName>
    </recommendedName>
</protein>
<proteinExistence type="predicted"/>
<reference evidence="1 2" key="1">
    <citation type="submission" date="2020-02" db="EMBL/GenBank/DDBJ databases">
        <authorList>
            <person name="Brisse S."/>
        </authorList>
    </citation>
    <scope>NUCLEOTIDE SEQUENCE [LARGE SCALE GENOMIC DNA]</scope>
    <source>
        <strain evidence="1">CIP107547</strain>
    </source>
</reference>
<dbReference type="RefSeq" id="WP_014309315.1">
    <property type="nucleotide sequence ID" value="NZ_CP029644.1"/>
</dbReference>
<dbReference type="PROSITE" id="PS51257">
    <property type="entry name" value="PROKAR_LIPOPROTEIN"/>
    <property type="match status" value="1"/>
</dbReference>
<evidence type="ECO:0000313" key="1">
    <source>
        <dbReference type="EMBL" id="CAB0598056.1"/>
    </source>
</evidence>
<dbReference type="Proteomes" id="UP000480222">
    <property type="component" value="Unassembled WGS sequence"/>
</dbReference>
<dbReference type="EMBL" id="CADDAV010000014">
    <property type="protein sequence ID" value="CAB0598056.1"/>
    <property type="molecule type" value="Genomic_DNA"/>
</dbReference>
<evidence type="ECO:0008006" key="3">
    <source>
        <dbReference type="Google" id="ProtNLM"/>
    </source>
</evidence>
<organism evidence="1 2">
    <name type="scientific">Corynebacterium diphtheriae</name>
    <dbReference type="NCBI Taxonomy" id="1717"/>
    <lineage>
        <taxon>Bacteria</taxon>
        <taxon>Bacillati</taxon>
        <taxon>Actinomycetota</taxon>
        <taxon>Actinomycetes</taxon>
        <taxon>Mycobacteriales</taxon>
        <taxon>Corynebacteriaceae</taxon>
        <taxon>Corynebacterium</taxon>
    </lineage>
</organism>